<protein>
    <submittedName>
        <fullName evidence="1">Uncharacterized protein</fullName>
    </submittedName>
</protein>
<accession>A0ACB1A8B0</accession>
<name>A0ACB1A8B0_MELEN</name>
<dbReference type="Proteomes" id="UP001497535">
    <property type="component" value="Unassembled WGS sequence"/>
</dbReference>
<organism evidence="1 2">
    <name type="scientific">Meloidogyne enterolobii</name>
    <name type="common">Root-knot nematode worm</name>
    <name type="synonym">Meloidogyne mayaguensis</name>
    <dbReference type="NCBI Taxonomy" id="390850"/>
    <lineage>
        <taxon>Eukaryota</taxon>
        <taxon>Metazoa</taxon>
        <taxon>Ecdysozoa</taxon>
        <taxon>Nematoda</taxon>
        <taxon>Chromadorea</taxon>
        <taxon>Rhabditida</taxon>
        <taxon>Tylenchina</taxon>
        <taxon>Tylenchomorpha</taxon>
        <taxon>Tylenchoidea</taxon>
        <taxon>Meloidogynidae</taxon>
        <taxon>Meloidogyninae</taxon>
        <taxon>Meloidogyne</taxon>
    </lineage>
</organism>
<proteinExistence type="predicted"/>
<evidence type="ECO:0000313" key="2">
    <source>
        <dbReference type="Proteomes" id="UP001497535"/>
    </source>
</evidence>
<comment type="caution">
    <text evidence="1">The sequence shown here is derived from an EMBL/GenBank/DDBJ whole genome shotgun (WGS) entry which is preliminary data.</text>
</comment>
<dbReference type="EMBL" id="CAVMJV010000060">
    <property type="protein sequence ID" value="CAK5086453.1"/>
    <property type="molecule type" value="Genomic_DNA"/>
</dbReference>
<gene>
    <name evidence="1" type="ORF">MENTE1834_LOCUS33952</name>
</gene>
<reference evidence="1" key="1">
    <citation type="submission" date="2023-11" db="EMBL/GenBank/DDBJ databases">
        <authorList>
            <person name="Poullet M."/>
        </authorList>
    </citation>
    <scope>NUCLEOTIDE SEQUENCE</scope>
    <source>
        <strain evidence="1">E1834</strain>
    </source>
</reference>
<sequence>MNASGLKIVGRNRLMRSTQRPCRPKLRLCRTLKSFLEVLRHLRRITTTRCANGLKKLYSK</sequence>
<evidence type="ECO:0000313" key="1">
    <source>
        <dbReference type="EMBL" id="CAK5086453.1"/>
    </source>
</evidence>
<keyword evidence="2" id="KW-1185">Reference proteome</keyword>